<dbReference type="InterPro" id="IPR044185">
    <property type="entry name" value="CYP26-2-like"/>
</dbReference>
<dbReference type="GO" id="GO:0009507">
    <property type="term" value="C:chloroplast"/>
    <property type="evidence" value="ECO:0007669"/>
    <property type="project" value="TreeGrafter"/>
</dbReference>
<proteinExistence type="predicted"/>
<dbReference type="Pfam" id="PF00160">
    <property type="entry name" value="Pro_isomerase"/>
    <property type="match status" value="1"/>
</dbReference>
<dbReference type="PRINTS" id="PR00153">
    <property type="entry name" value="CSAPPISMRASE"/>
</dbReference>
<reference evidence="2" key="1">
    <citation type="submission" date="2019-10" db="EMBL/GenBank/DDBJ databases">
        <authorList>
            <person name="Zhang R."/>
            <person name="Pan Y."/>
            <person name="Wang J."/>
            <person name="Ma R."/>
            <person name="Yu S."/>
        </authorList>
    </citation>
    <scope>NUCLEOTIDE SEQUENCE</scope>
    <source>
        <strain evidence="2">LA-IB0</strain>
        <tissue evidence="2">Leaf</tissue>
    </source>
</reference>
<dbReference type="InterPro" id="IPR029000">
    <property type="entry name" value="Cyclophilin-like_dom_sf"/>
</dbReference>
<dbReference type="PANTHER" id="PTHR47724:SF1">
    <property type="entry name" value="PEPTIDYL-PROLYL CIS-TRANS ISOMERASE CYP26-2, CHLOROPLASTIC"/>
    <property type="match status" value="1"/>
</dbReference>
<dbReference type="GO" id="GO:0003755">
    <property type="term" value="F:peptidyl-prolyl cis-trans isomerase activity"/>
    <property type="evidence" value="ECO:0007669"/>
    <property type="project" value="InterPro"/>
</dbReference>
<dbReference type="SUPFAM" id="SSF50891">
    <property type="entry name" value="Cyclophilin-like"/>
    <property type="match status" value="1"/>
</dbReference>
<dbReference type="PROSITE" id="PS50072">
    <property type="entry name" value="CSA_PPIASE_2"/>
    <property type="match status" value="1"/>
</dbReference>
<organism evidence="2 3">
    <name type="scientific">Buddleja alternifolia</name>
    <dbReference type="NCBI Taxonomy" id="168488"/>
    <lineage>
        <taxon>Eukaryota</taxon>
        <taxon>Viridiplantae</taxon>
        <taxon>Streptophyta</taxon>
        <taxon>Embryophyta</taxon>
        <taxon>Tracheophyta</taxon>
        <taxon>Spermatophyta</taxon>
        <taxon>Magnoliopsida</taxon>
        <taxon>eudicotyledons</taxon>
        <taxon>Gunneridae</taxon>
        <taxon>Pentapetalae</taxon>
        <taxon>asterids</taxon>
        <taxon>lamiids</taxon>
        <taxon>Lamiales</taxon>
        <taxon>Scrophulariaceae</taxon>
        <taxon>Buddlejeae</taxon>
        <taxon>Buddleja</taxon>
    </lineage>
</organism>
<feature type="domain" description="PPIase cyclophilin-type" evidence="1">
    <location>
        <begin position="81"/>
        <end position="300"/>
    </location>
</feature>
<comment type="caution">
    <text evidence="2">The sequence shown here is derived from an EMBL/GenBank/DDBJ whole genome shotgun (WGS) entry which is preliminary data.</text>
</comment>
<sequence length="302" mass="32758">MHSSSVRLFHHNLLIPTKQPCARIPPHSPSPASLAIFRRDFTSASLLSLFIAPHKLRAETVTNNIPSTSNCADPTPSNQAFLDISIDGVPIGRIIIGLYADAAPSGAARFADLVSGRAGVSYRRKEFVKIMPDYVQHGGLRSYGVDAELAKKTGSNMALDNLVAEWERQNGRCEGRIKNVGKSVGIIVRDPSKPPPKMKLVARKGKLEIDEEEVGVDPNGTEFVIATKDSPELDGSTLVVGRVLEGMEVVDRIGQVKTVQENSSSPYFRVAKIIGDKRAVVAERGFNRPYSKVVITNCGLMG</sequence>
<dbReference type="FunFam" id="2.40.100.10:FF:000040">
    <property type="entry name" value="Peptidyl-prolyl cis-trans isomerase B"/>
    <property type="match status" value="1"/>
</dbReference>
<dbReference type="PANTHER" id="PTHR47724">
    <property type="entry name" value="PEPTIDYL-PROLYL CIS-TRANS ISOMERASE CYP26-2, CHLOROPLASTIC"/>
    <property type="match status" value="1"/>
</dbReference>
<dbReference type="Gene3D" id="2.40.100.10">
    <property type="entry name" value="Cyclophilin-like"/>
    <property type="match status" value="1"/>
</dbReference>
<gene>
    <name evidence="2" type="ORF">BUALT_Bualt07G0082500</name>
</gene>
<evidence type="ECO:0000313" key="3">
    <source>
        <dbReference type="Proteomes" id="UP000826271"/>
    </source>
</evidence>
<dbReference type="InterPro" id="IPR002130">
    <property type="entry name" value="Cyclophilin-type_PPIase_dom"/>
</dbReference>
<evidence type="ECO:0000313" key="2">
    <source>
        <dbReference type="EMBL" id="KAG8379379.1"/>
    </source>
</evidence>
<evidence type="ECO:0000259" key="1">
    <source>
        <dbReference type="PROSITE" id="PS50072"/>
    </source>
</evidence>
<keyword evidence="3" id="KW-1185">Reference proteome</keyword>
<dbReference type="EMBL" id="WHWC01000007">
    <property type="protein sequence ID" value="KAG8379379.1"/>
    <property type="molecule type" value="Genomic_DNA"/>
</dbReference>
<protein>
    <recommendedName>
        <fullName evidence="1">PPIase cyclophilin-type domain-containing protein</fullName>
    </recommendedName>
</protein>
<accession>A0AAV6X909</accession>
<name>A0AAV6X909_9LAMI</name>
<dbReference type="Proteomes" id="UP000826271">
    <property type="component" value="Unassembled WGS sequence"/>
</dbReference>
<dbReference type="AlphaFoldDB" id="A0AAV6X909"/>